<reference evidence="1 2" key="1">
    <citation type="journal article" date="2013" name="PLoS ONE">
        <title>Genomic and secretomic analyses reveal unique features of the lignocellulolytic enzyme system of Penicillium decumbens.</title>
        <authorList>
            <person name="Liu G."/>
            <person name="Zhang L."/>
            <person name="Wei X."/>
            <person name="Zou G."/>
            <person name="Qin Y."/>
            <person name="Ma L."/>
            <person name="Li J."/>
            <person name="Zheng H."/>
            <person name="Wang S."/>
            <person name="Wang C."/>
            <person name="Xun L."/>
            <person name="Zhao G.-P."/>
            <person name="Zhou Z."/>
            <person name="Qu Y."/>
        </authorList>
    </citation>
    <scope>NUCLEOTIDE SEQUENCE [LARGE SCALE GENOMIC DNA]</scope>
    <source>
        <strain evidence="2">114-2 / CGMCC 5302</strain>
    </source>
</reference>
<dbReference type="AlphaFoldDB" id="S8B355"/>
<gene>
    <name evidence="1" type="ORF">PDE_03833</name>
</gene>
<accession>S8B355</accession>
<dbReference type="EMBL" id="KB644411">
    <property type="protein sequence ID" value="EPS28887.1"/>
    <property type="molecule type" value="Genomic_DNA"/>
</dbReference>
<evidence type="ECO:0000313" key="1">
    <source>
        <dbReference type="EMBL" id="EPS28887.1"/>
    </source>
</evidence>
<sequence>MIPTPNPRGGTSLTREPAVVIVSRLEGRARWWSDSGPLNLLQNPGRSLLRGPQSKREKLLRMSLVEK</sequence>
<dbReference type="HOGENOM" id="CLU_2813211_0_0_1"/>
<name>S8B355_PENO1</name>
<evidence type="ECO:0000313" key="2">
    <source>
        <dbReference type="Proteomes" id="UP000019376"/>
    </source>
</evidence>
<keyword evidence="2" id="KW-1185">Reference proteome</keyword>
<organism evidence="1 2">
    <name type="scientific">Penicillium oxalicum (strain 114-2 / CGMCC 5302)</name>
    <name type="common">Penicillium decumbens</name>
    <dbReference type="NCBI Taxonomy" id="933388"/>
    <lineage>
        <taxon>Eukaryota</taxon>
        <taxon>Fungi</taxon>
        <taxon>Dikarya</taxon>
        <taxon>Ascomycota</taxon>
        <taxon>Pezizomycotina</taxon>
        <taxon>Eurotiomycetes</taxon>
        <taxon>Eurotiomycetidae</taxon>
        <taxon>Eurotiales</taxon>
        <taxon>Aspergillaceae</taxon>
        <taxon>Penicillium</taxon>
    </lineage>
</organism>
<proteinExistence type="predicted"/>
<protein>
    <submittedName>
        <fullName evidence="1">Uncharacterized protein</fullName>
    </submittedName>
</protein>
<dbReference type="Proteomes" id="UP000019376">
    <property type="component" value="Unassembled WGS sequence"/>
</dbReference>